<reference evidence="2" key="1">
    <citation type="submission" date="2018-05" db="EMBL/GenBank/DDBJ databases">
        <authorList>
            <person name="Lanie J.A."/>
            <person name="Ng W.-L."/>
            <person name="Kazmierczak K.M."/>
            <person name="Andrzejewski T.M."/>
            <person name="Davidsen T.M."/>
            <person name="Wayne K.J."/>
            <person name="Tettelin H."/>
            <person name="Glass J.I."/>
            <person name="Rusch D."/>
            <person name="Podicherti R."/>
            <person name="Tsui H.-C.T."/>
            <person name="Winkler M.E."/>
        </authorList>
    </citation>
    <scope>NUCLEOTIDE SEQUENCE</scope>
</reference>
<dbReference type="AlphaFoldDB" id="A0A382TQU0"/>
<keyword evidence="1" id="KW-1133">Transmembrane helix</keyword>
<evidence type="ECO:0000313" key="2">
    <source>
        <dbReference type="EMBL" id="SVD24112.1"/>
    </source>
</evidence>
<sequence>MTEKKLKAPTITFLENEVILPSNKKFGLFFSTIFFLIGGYAFYNNQIIVAVIFLVVSCALLLISFVAADYLIKLNILWFKLGILISRVVSPIVLGLIFFVLISPIAILTRMFGRDILQLKKKVVSSYWIKREPRGPLPESFKKQF</sequence>
<gene>
    <name evidence="2" type="ORF">METZ01_LOCUS376966</name>
</gene>
<dbReference type="EMBL" id="UINC01138270">
    <property type="protein sequence ID" value="SVD24112.1"/>
    <property type="molecule type" value="Genomic_DNA"/>
</dbReference>
<name>A0A382TQU0_9ZZZZ</name>
<keyword evidence="1" id="KW-0472">Membrane</keyword>
<feature type="transmembrane region" description="Helical" evidence="1">
    <location>
        <begin position="92"/>
        <end position="112"/>
    </location>
</feature>
<keyword evidence="1" id="KW-0812">Transmembrane</keyword>
<accession>A0A382TQU0</accession>
<evidence type="ECO:0000256" key="1">
    <source>
        <dbReference type="SAM" id="Phobius"/>
    </source>
</evidence>
<organism evidence="2">
    <name type="scientific">marine metagenome</name>
    <dbReference type="NCBI Taxonomy" id="408172"/>
    <lineage>
        <taxon>unclassified sequences</taxon>
        <taxon>metagenomes</taxon>
        <taxon>ecological metagenomes</taxon>
    </lineage>
</organism>
<protein>
    <submittedName>
        <fullName evidence="2">Uncharacterized protein</fullName>
    </submittedName>
</protein>
<feature type="transmembrane region" description="Helical" evidence="1">
    <location>
        <begin position="26"/>
        <end position="43"/>
    </location>
</feature>
<proteinExistence type="predicted"/>
<feature type="transmembrane region" description="Helical" evidence="1">
    <location>
        <begin position="50"/>
        <end position="72"/>
    </location>
</feature>